<gene>
    <name evidence="2" type="ORF">M011DRAFT_466781</name>
</gene>
<dbReference type="AlphaFoldDB" id="A0A6A6VGZ7"/>
<organism evidence="2 3">
    <name type="scientific">Sporormia fimetaria CBS 119925</name>
    <dbReference type="NCBI Taxonomy" id="1340428"/>
    <lineage>
        <taxon>Eukaryota</taxon>
        <taxon>Fungi</taxon>
        <taxon>Dikarya</taxon>
        <taxon>Ascomycota</taxon>
        <taxon>Pezizomycotina</taxon>
        <taxon>Dothideomycetes</taxon>
        <taxon>Pleosporomycetidae</taxon>
        <taxon>Pleosporales</taxon>
        <taxon>Sporormiaceae</taxon>
        <taxon>Sporormia</taxon>
    </lineage>
</organism>
<comment type="similarity">
    <text evidence="1">Belongs to the RutC family.</text>
</comment>
<dbReference type="Pfam" id="PF01042">
    <property type="entry name" value="Ribonuc_L-PSP"/>
    <property type="match status" value="1"/>
</dbReference>
<reference evidence="2" key="1">
    <citation type="journal article" date="2020" name="Stud. Mycol.">
        <title>101 Dothideomycetes genomes: a test case for predicting lifestyles and emergence of pathogens.</title>
        <authorList>
            <person name="Haridas S."/>
            <person name="Albert R."/>
            <person name="Binder M."/>
            <person name="Bloem J."/>
            <person name="Labutti K."/>
            <person name="Salamov A."/>
            <person name="Andreopoulos B."/>
            <person name="Baker S."/>
            <person name="Barry K."/>
            <person name="Bills G."/>
            <person name="Bluhm B."/>
            <person name="Cannon C."/>
            <person name="Castanera R."/>
            <person name="Culley D."/>
            <person name="Daum C."/>
            <person name="Ezra D."/>
            <person name="Gonzalez J."/>
            <person name="Henrissat B."/>
            <person name="Kuo A."/>
            <person name="Liang C."/>
            <person name="Lipzen A."/>
            <person name="Lutzoni F."/>
            <person name="Magnuson J."/>
            <person name="Mondo S."/>
            <person name="Nolan M."/>
            <person name="Ohm R."/>
            <person name="Pangilinan J."/>
            <person name="Park H.-J."/>
            <person name="Ramirez L."/>
            <person name="Alfaro M."/>
            <person name="Sun H."/>
            <person name="Tritt A."/>
            <person name="Yoshinaga Y."/>
            <person name="Zwiers L.-H."/>
            <person name="Turgeon B."/>
            <person name="Goodwin S."/>
            <person name="Spatafora J."/>
            <person name="Crous P."/>
            <person name="Grigoriev I."/>
        </authorList>
    </citation>
    <scope>NUCLEOTIDE SEQUENCE</scope>
    <source>
        <strain evidence="2">CBS 119925</strain>
    </source>
</reference>
<dbReference type="NCBIfam" id="TIGR00004">
    <property type="entry name" value="Rid family detoxifying hydrolase"/>
    <property type="match status" value="1"/>
</dbReference>
<evidence type="ECO:0000256" key="1">
    <source>
        <dbReference type="ARBA" id="ARBA00010552"/>
    </source>
</evidence>
<dbReference type="InterPro" id="IPR019897">
    <property type="entry name" value="RidA_CS"/>
</dbReference>
<dbReference type="OrthoDB" id="309640at2759"/>
<dbReference type="FunFam" id="3.30.1330.40:FF:000001">
    <property type="entry name" value="L-PSP family endoribonuclease"/>
    <property type="match status" value="1"/>
</dbReference>
<name>A0A6A6VGZ7_9PLEO</name>
<dbReference type="PANTHER" id="PTHR11803">
    <property type="entry name" value="2-IMINOBUTANOATE/2-IMINOPROPANOATE DEAMINASE RIDA"/>
    <property type="match status" value="1"/>
</dbReference>
<dbReference type="PANTHER" id="PTHR11803:SF58">
    <property type="entry name" value="PROTEIN HMF1-RELATED"/>
    <property type="match status" value="1"/>
</dbReference>
<dbReference type="InterPro" id="IPR035959">
    <property type="entry name" value="RutC-like_sf"/>
</dbReference>
<dbReference type="InterPro" id="IPR006175">
    <property type="entry name" value="YjgF/YER057c/UK114"/>
</dbReference>
<accession>A0A6A6VGZ7</accession>
<dbReference type="Proteomes" id="UP000799440">
    <property type="component" value="Unassembled WGS sequence"/>
</dbReference>
<proteinExistence type="inferred from homology"/>
<dbReference type="InterPro" id="IPR006056">
    <property type="entry name" value="RidA"/>
</dbReference>
<dbReference type="CDD" id="cd00448">
    <property type="entry name" value="YjgF_YER057c_UK114_family"/>
    <property type="match status" value="1"/>
</dbReference>
<evidence type="ECO:0000313" key="3">
    <source>
        <dbReference type="Proteomes" id="UP000799440"/>
    </source>
</evidence>
<dbReference type="GO" id="GO:0005829">
    <property type="term" value="C:cytosol"/>
    <property type="evidence" value="ECO:0007669"/>
    <property type="project" value="TreeGrafter"/>
</dbReference>
<protein>
    <submittedName>
        <fullName evidence="2">YjgF-like protein</fullName>
    </submittedName>
</protein>
<dbReference type="Gene3D" id="3.30.1330.40">
    <property type="entry name" value="RutC-like"/>
    <property type="match status" value="1"/>
</dbReference>
<dbReference type="EMBL" id="MU006569">
    <property type="protein sequence ID" value="KAF2748377.1"/>
    <property type="molecule type" value="Genomic_DNA"/>
</dbReference>
<dbReference type="PROSITE" id="PS01094">
    <property type="entry name" value="UPF0076"/>
    <property type="match status" value="1"/>
</dbReference>
<sequence>MSGLRVRSSLLFRTTTTTALRSPIARPSRHINSTPVSCTSKRLFSCQSVDMSEVKKVFTENAMAPAGPYSQAIIAGPQIYVSGCIPADKTGALISGSIGDKTAQCCENIKAVLAAAGADITRVVKVNVFLDDMANFAEMNATYEKYFAHKPARSCVAVRELPKGVPVEIECVAYIGEQNEKGRL</sequence>
<dbReference type="GO" id="GO:0005739">
    <property type="term" value="C:mitochondrion"/>
    <property type="evidence" value="ECO:0007669"/>
    <property type="project" value="TreeGrafter"/>
</dbReference>
<evidence type="ECO:0000313" key="2">
    <source>
        <dbReference type="EMBL" id="KAF2748377.1"/>
    </source>
</evidence>
<dbReference type="GO" id="GO:0019239">
    <property type="term" value="F:deaminase activity"/>
    <property type="evidence" value="ECO:0007669"/>
    <property type="project" value="TreeGrafter"/>
</dbReference>
<dbReference type="SUPFAM" id="SSF55298">
    <property type="entry name" value="YjgF-like"/>
    <property type="match status" value="1"/>
</dbReference>
<keyword evidence="3" id="KW-1185">Reference proteome</keyword>